<comment type="caution">
    <text evidence="1">The sequence shown here is derived from an EMBL/GenBank/DDBJ whole genome shotgun (WGS) entry which is preliminary data.</text>
</comment>
<sequence>METQTIPLKSAYLSLLQDTLIAFKKETVVCQDNAYVVCGLLTAMKVAFEADGERDIAEFISKKNHELLENWTLTGRVLKQVFDFIESKHHLN</sequence>
<gene>
    <name evidence="1" type="ORF">IB292_02490</name>
</gene>
<dbReference type="EMBL" id="JACVHL010000002">
    <property type="protein sequence ID" value="MCC3803897.1"/>
    <property type="molecule type" value="Genomic_DNA"/>
</dbReference>
<accession>A0A9Q3U9U6</accession>
<dbReference type="RefSeq" id="WP_228085571.1">
    <property type="nucleotide sequence ID" value="NZ_JACVHL010000002.1"/>
</dbReference>
<name>A0A9Q3U9U6_VIBPH</name>
<reference evidence="1" key="1">
    <citation type="submission" date="2020-09" db="EMBL/GenBank/DDBJ databases">
        <title>Genome sequence of Vibrio parahaemolyticus isolates.</title>
        <authorList>
            <person name="Hammerl J.A."/>
            <person name="Strauch E."/>
        </authorList>
    </citation>
    <scope>NUCLEOTIDE SEQUENCE</scope>
    <source>
        <strain evidence="1">17-VB00146</strain>
    </source>
</reference>
<dbReference type="AlphaFoldDB" id="A0A9Q3U9U6"/>
<protein>
    <submittedName>
        <fullName evidence="1">Uncharacterized protein</fullName>
    </submittedName>
</protein>
<dbReference type="Proteomes" id="UP000726777">
    <property type="component" value="Unassembled WGS sequence"/>
</dbReference>
<evidence type="ECO:0000313" key="2">
    <source>
        <dbReference type="Proteomes" id="UP000726777"/>
    </source>
</evidence>
<organism evidence="1 2">
    <name type="scientific">Vibrio parahaemolyticus</name>
    <dbReference type="NCBI Taxonomy" id="670"/>
    <lineage>
        <taxon>Bacteria</taxon>
        <taxon>Pseudomonadati</taxon>
        <taxon>Pseudomonadota</taxon>
        <taxon>Gammaproteobacteria</taxon>
        <taxon>Vibrionales</taxon>
        <taxon>Vibrionaceae</taxon>
        <taxon>Vibrio</taxon>
    </lineage>
</organism>
<evidence type="ECO:0000313" key="1">
    <source>
        <dbReference type="EMBL" id="MCC3803897.1"/>
    </source>
</evidence>
<proteinExistence type="predicted"/>